<dbReference type="RefSeq" id="WP_320001436.1">
    <property type="nucleotide sequence ID" value="NZ_CP138348.1"/>
</dbReference>
<evidence type="ECO:0000259" key="2">
    <source>
        <dbReference type="Pfam" id="PF13439"/>
    </source>
</evidence>
<accession>A0AAF1C589</accession>
<dbReference type="SUPFAM" id="SSF53756">
    <property type="entry name" value="UDP-Glycosyltransferase/glycogen phosphorylase"/>
    <property type="match status" value="1"/>
</dbReference>
<dbReference type="PANTHER" id="PTHR45947:SF3">
    <property type="entry name" value="SULFOQUINOVOSYL TRANSFERASE SQD2"/>
    <property type="match status" value="1"/>
</dbReference>
<evidence type="ECO:0000259" key="1">
    <source>
        <dbReference type="Pfam" id="PF00534"/>
    </source>
</evidence>
<dbReference type="PANTHER" id="PTHR45947">
    <property type="entry name" value="SULFOQUINOVOSYL TRANSFERASE SQD2"/>
    <property type="match status" value="1"/>
</dbReference>
<gene>
    <name evidence="3" type="ORF">SAY89_16420</name>
</gene>
<proteinExistence type="predicted"/>
<feature type="domain" description="Glycosyl transferase family 1" evidence="1">
    <location>
        <begin position="201"/>
        <end position="363"/>
    </location>
</feature>
<evidence type="ECO:0000313" key="3">
    <source>
        <dbReference type="EMBL" id="WPF88360.1"/>
    </source>
</evidence>
<dbReference type="AlphaFoldDB" id="A0AAF1C589"/>
<keyword evidence="3" id="KW-0808">Transferase</keyword>
<sequence length="393" mass="44034">MMKILMTIPAIGSVYGGPSKSVLELAKRVAKQGVTVDLVTTTANGETELDVRKCQWIEHDDLNIQYFPYISWGDYKFSFSLTKWLDKNIKNYDIIHSNAVFSLPNIPVYWACQKQNVPYIITPRGMLEPWALSYKAYKKKLFYYLLEKPAINKASGIQVLATSEKNNIQALNLKPPLFLIPNGIYAEDFISLPSTSLFLEKFPETKNRQLILFLGRIDPKKGLDLLAPAFAKINQQFPDTHLVIAGPDNVGYLPTVKNYFQELGCLDQVTFTGMLTGEMKYSALASASIYIAPSYSEGFSMSILEGMASGLPCIFTTACNFPEAKEAQAAKVVEVNVEEITEALSLCLSHPQEAKEMGLRAREFILNNYTWDKIAGSLISVYQEIISKKNQNV</sequence>
<protein>
    <submittedName>
        <fullName evidence="3">Glycosyltransferase</fullName>
        <ecNumber evidence="3">2.4.-.-</ecNumber>
    </submittedName>
</protein>
<dbReference type="CDD" id="cd03821">
    <property type="entry name" value="GT4_Bme6-like"/>
    <property type="match status" value="1"/>
</dbReference>
<dbReference type="Pfam" id="PF00534">
    <property type="entry name" value="Glycos_transf_1"/>
    <property type="match status" value="1"/>
</dbReference>
<feature type="domain" description="Glycosyltransferase subfamily 4-like N-terminal" evidence="2">
    <location>
        <begin position="15"/>
        <end position="185"/>
    </location>
</feature>
<dbReference type="InterPro" id="IPR001296">
    <property type="entry name" value="Glyco_trans_1"/>
</dbReference>
<dbReference type="InterPro" id="IPR050194">
    <property type="entry name" value="Glycosyltransferase_grp1"/>
</dbReference>
<organism evidence="3">
    <name type="scientific">Cyanobacterium aponinum AL20115</name>
    <dbReference type="NCBI Taxonomy" id="3090662"/>
    <lineage>
        <taxon>Bacteria</taxon>
        <taxon>Bacillati</taxon>
        <taxon>Cyanobacteriota</taxon>
        <taxon>Cyanophyceae</taxon>
        <taxon>Oscillatoriophycideae</taxon>
        <taxon>Chroococcales</taxon>
        <taxon>Geminocystaceae</taxon>
        <taxon>Cyanobacterium</taxon>
    </lineage>
</organism>
<keyword evidence="3" id="KW-0328">Glycosyltransferase</keyword>
<dbReference type="Pfam" id="PF13439">
    <property type="entry name" value="Glyco_transf_4"/>
    <property type="match status" value="1"/>
</dbReference>
<dbReference type="Gene3D" id="3.40.50.2000">
    <property type="entry name" value="Glycogen Phosphorylase B"/>
    <property type="match status" value="2"/>
</dbReference>
<dbReference type="InterPro" id="IPR028098">
    <property type="entry name" value="Glyco_trans_4-like_N"/>
</dbReference>
<dbReference type="GO" id="GO:0016758">
    <property type="term" value="F:hexosyltransferase activity"/>
    <property type="evidence" value="ECO:0007669"/>
    <property type="project" value="TreeGrafter"/>
</dbReference>
<dbReference type="EMBL" id="CP138348">
    <property type="protein sequence ID" value="WPF88360.1"/>
    <property type="molecule type" value="Genomic_DNA"/>
</dbReference>
<name>A0AAF1C589_9CHRO</name>
<dbReference type="EC" id="2.4.-.-" evidence="3"/>
<reference evidence="3" key="1">
    <citation type="submission" date="2023-11" db="EMBL/GenBank/DDBJ databases">
        <title>Genome sequence of Cyanobacterium aponinum BCRC AL20115.</title>
        <authorList>
            <person name="Chang H.-Y."/>
            <person name="Lin K.-M."/>
            <person name="Hsueh H.-T."/>
            <person name="Chu H.-A."/>
            <person name="Kuo C.-H."/>
        </authorList>
    </citation>
    <scope>NUCLEOTIDE SEQUENCE</scope>
    <source>
        <strain evidence="3">AL20115</strain>
    </source>
</reference>